<comment type="caution">
    <text evidence="1">The sequence shown here is derived from an EMBL/GenBank/DDBJ whole genome shotgun (WGS) entry which is preliminary data.</text>
</comment>
<dbReference type="AlphaFoldDB" id="A0A848FWW0"/>
<gene>
    <name evidence="1" type="ORF">HHL15_01090</name>
</gene>
<evidence type="ECO:0000313" key="2">
    <source>
        <dbReference type="Proteomes" id="UP000580043"/>
    </source>
</evidence>
<name>A0A848FWW0_9RHOO</name>
<evidence type="ECO:0000313" key="1">
    <source>
        <dbReference type="EMBL" id="NML24328.1"/>
    </source>
</evidence>
<accession>A0A848FWW0</accession>
<dbReference type="RefSeq" id="WP_169143965.1">
    <property type="nucleotide sequence ID" value="NZ_JABBGA010000001.1"/>
</dbReference>
<organism evidence="1 2">
    <name type="scientific">Zoogloea dura</name>
    <dbReference type="NCBI Taxonomy" id="2728840"/>
    <lineage>
        <taxon>Bacteria</taxon>
        <taxon>Pseudomonadati</taxon>
        <taxon>Pseudomonadota</taxon>
        <taxon>Betaproteobacteria</taxon>
        <taxon>Rhodocyclales</taxon>
        <taxon>Zoogloeaceae</taxon>
        <taxon>Zoogloea</taxon>
    </lineage>
</organism>
<reference evidence="1 2" key="1">
    <citation type="submission" date="2020-04" db="EMBL/GenBank/DDBJ databases">
        <title>Zoogloea sp. G-4-1-14 isolated from soil.</title>
        <authorList>
            <person name="Dahal R.H."/>
        </authorList>
    </citation>
    <scope>NUCLEOTIDE SEQUENCE [LARGE SCALE GENOMIC DNA]</scope>
    <source>
        <strain evidence="1 2">G-4-1-14</strain>
    </source>
</reference>
<proteinExistence type="predicted"/>
<keyword evidence="2" id="KW-1185">Reference proteome</keyword>
<protein>
    <submittedName>
        <fullName evidence="1">Uncharacterized protein</fullName>
    </submittedName>
</protein>
<dbReference type="EMBL" id="JABBGA010000001">
    <property type="protein sequence ID" value="NML24328.1"/>
    <property type="molecule type" value="Genomic_DNA"/>
</dbReference>
<dbReference type="Proteomes" id="UP000580043">
    <property type="component" value="Unassembled WGS sequence"/>
</dbReference>
<sequence>MTVRLSTGMRNKMNDGGASGGIKGALNLGFINIYSGPQPLTGDAAATGILLGTVSVNADGTGLTFDPSVAGTISKAAAEIWKFVGLVNGTAGWFRHYPAGGNPASQSTTEARIDGAIATSGGDMNLTNVAVAVGIPNTVDVYQFTMPAQ</sequence>